<dbReference type="InterPro" id="IPR027434">
    <property type="entry name" value="Homing_endonucl"/>
</dbReference>
<reference evidence="2" key="1">
    <citation type="journal article" date="2021" name="Proc. Natl. Acad. Sci. U.S.A.">
        <title>A Catalog of Tens of Thousands of Viruses from Human Metagenomes Reveals Hidden Associations with Chronic Diseases.</title>
        <authorList>
            <person name="Tisza M.J."/>
            <person name="Buck C.B."/>
        </authorList>
    </citation>
    <scope>NUCLEOTIDE SEQUENCE</scope>
    <source>
        <strain evidence="2">CtiOl67</strain>
    </source>
</reference>
<dbReference type="SUPFAM" id="SSF52540">
    <property type="entry name" value="P-loop containing nucleoside triphosphate hydrolases"/>
    <property type="match status" value="1"/>
</dbReference>
<feature type="domain" description="Homing endonuclease LAGLIDADG" evidence="1">
    <location>
        <begin position="197"/>
        <end position="244"/>
    </location>
</feature>
<dbReference type="Gene3D" id="3.40.50.300">
    <property type="entry name" value="P-loop containing nucleotide triphosphate hydrolases"/>
    <property type="match status" value="1"/>
</dbReference>
<organism evidence="2">
    <name type="scientific">Siphoviridae sp. ctiOl67</name>
    <dbReference type="NCBI Taxonomy" id="2825622"/>
    <lineage>
        <taxon>Viruses</taxon>
        <taxon>Duplodnaviria</taxon>
        <taxon>Heunggongvirae</taxon>
        <taxon>Uroviricota</taxon>
        <taxon>Caudoviricetes</taxon>
    </lineage>
</organism>
<accession>A0A8S5QIP0</accession>
<dbReference type="SUPFAM" id="SSF55608">
    <property type="entry name" value="Homing endonucleases"/>
    <property type="match status" value="2"/>
</dbReference>
<evidence type="ECO:0000313" key="2">
    <source>
        <dbReference type="EMBL" id="DAE18928.1"/>
    </source>
</evidence>
<dbReference type="InterPro" id="IPR004860">
    <property type="entry name" value="LAGLIDADG_dom"/>
</dbReference>
<feature type="domain" description="Homing endonuclease LAGLIDADG" evidence="1">
    <location>
        <begin position="36"/>
        <end position="80"/>
    </location>
</feature>
<dbReference type="EMBL" id="BK015666">
    <property type="protein sequence ID" value="DAE18928.1"/>
    <property type="molecule type" value="Genomic_DNA"/>
</dbReference>
<sequence length="438" mass="50024">MSTSTLLKSNLHAGCWSYSVDVPVIDLWEDKNIIIDAYLLGMLIGDGSLSKGNMGFSNSEEDVIQKLDELLLDYGAHLKKVNTKDIGNFDYDICLIDNATYWYEYKGNIFNSLNELKTCFSQNWNKVYKYINAYNKKDFISAAKYESFCKGLKIHLNTNKVHFNEFKNFLKDNDLTCKSVDKHIPDNYLYSSYKTRLRLLQGLYDTDGYTDATGRMTYSTSSEKLAEQVAFLCRSLGFRVTTRMCPAPKYTYKGEVRYGHPSWTLTIKTPRGVFIGTSQKHLKRLTVNQTLPPSSRWWRSITKIEYFSDEPCRCIMVSSPEHTYLTDDLIATHNTSSAFMIAASYQREEIKRNPDSPRSIILLDNEGTADPIWAKKFGYDMSESADVPTIIIRPEAQSAEEIFDMALDLLKTGEVGLLIFDSIATLVPMQISDESMEK</sequence>
<dbReference type="InterPro" id="IPR006142">
    <property type="entry name" value="INTEIN"/>
</dbReference>
<dbReference type="PRINTS" id="PR00379">
    <property type="entry name" value="INTEIN"/>
</dbReference>
<evidence type="ECO:0000259" key="1">
    <source>
        <dbReference type="Pfam" id="PF14528"/>
    </source>
</evidence>
<dbReference type="Gene3D" id="3.10.28.10">
    <property type="entry name" value="Homing endonucleases"/>
    <property type="match status" value="1"/>
</dbReference>
<dbReference type="GO" id="GO:0016539">
    <property type="term" value="P:intein-mediated protein splicing"/>
    <property type="evidence" value="ECO:0007669"/>
    <property type="project" value="InterPro"/>
</dbReference>
<dbReference type="GO" id="GO:0004519">
    <property type="term" value="F:endonuclease activity"/>
    <property type="evidence" value="ECO:0007669"/>
    <property type="project" value="InterPro"/>
</dbReference>
<protein>
    <submittedName>
        <fullName evidence="2">LAGLIDADG-like domain</fullName>
    </submittedName>
</protein>
<dbReference type="InterPro" id="IPR027417">
    <property type="entry name" value="P-loop_NTPase"/>
</dbReference>
<dbReference type="Pfam" id="PF14528">
    <property type="entry name" value="LAGLIDADG_3"/>
    <property type="match status" value="2"/>
</dbReference>
<proteinExistence type="predicted"/>
<name>A0A8S5QIP0_9CAUD</name>